<evidence type="ECO:0000313" key="6">
    <source>
        <dbReference type="EMBL" id="MBC5675211.1"/>
    </source>
</evidence>
<dbReference type="InterPro" id="IPR030678">
    <property type="entry name" value="Peptide/Ni-bd"/>
</dbReference>
<dbReference type="InterPro" id="IPR023765">
    <property type="entry name" value="SBP_5_CS"/>
</dbReference>
<dbReference type="PROSITE" id="PS01040">
    <property type="entry name" value="SBP_BACTERIAL_5"/>
    <property type="match status" value="1"/>
</dbReference>
<feature type="region of interest" description="Disordered" evidence="4">
    <location>
        <begin position="22"/>
        <end position="45"/>
    </location>
</feature>
<dbReference type="CDD" id="cd08490">
    <property type="entry name" value="PBP2_NikA_DppA_OppA_like_3"/>
    <property type="match status" value="1"/>
</dbReference>
<name>A0ABR7FLB5_9FIRM</name>
<dbReference type="Proteomes" id="UP000654573">
    <property type="component" value="Unassembled WGS sequence"/>
</dbReference>
<dbReference type="Gene3D" id="3.40.190.10">
    <property type="entry name" value="Periplasmic binding protein-like II"/>
    <property type="match status" value="1"/>
</dbReference>
<evidence type="ECO:0000256" key="2">
    <source>
        <dbReference type="ARBA" id="ARBA00005695"/>
    </source>
</evidence>
<organism evidence="6 7">
    <name type="scientific">Blautia celeris</name>
    <dbReference type="NCBI Taxonomy" id="2763026"/>
    <lineage>
        <taxon>Bacteria</taxon>
        <taxon>Bacillati</taxon>
        <taxon>Bacillota</taxon>
        <taxon>Clostridia</taxon>
        <taxon>Lachnospirales</taxon>
        <taxon>Lachnospiraceae</taxon>
        <taxon>Blautia</taxon>
    </lineage>
</organism>
<sequence length="531" mass="58558">MCALLAGSLAAGLLAGCGKSAGEKADTEDTAASGENSALDKTGGDGGEITIGVTSFADTLEPTEQYFSWVVSRYGVGETLVRFDENGEIVPCLAESWKISEDQLTWTFKIREGVKFSNGDDMTPELVKASLERTFELSDRAVSFFEPASMEVDGQNLLIKTKEPVAILPGSLADPLFLIVDTQADTDAFAMEGPICTGPYAVESFSPTDSCVVVRNEYYWDGEVPLDKVTLKCIDDQTTRSMALQTDEVQIAYNLKTENLADFEDSGEYNIQQLESLRSTYAFMNQNGVLGDKALRQAVIRGLDKETYCDTLLEGGATAGKAPVPPTLDFGFDELKDENAYDPDGAKALLEEAGYKDTDGDGFVETPSGEKLELNFVIYTSREELNVYAQAAQASLKDMGINVKLNTVSYETLLDMRDSGEFDMLIWNVLVANTGDPEKYLRENWYSTSSSNQMGYSNPQVDELLDQLVTEFNEDTRKNLIMQIQQLIMDDAATVFFGYETTYLFSSKSVTGVKMYPMDYYWLTKDISLAE</sequence>
<comment type="subcellular location">
    <subcellularLocation>
        <location evidence="1">Cell membrane</location>
        <topology evidence="1">Lipid-anchor</topology>
    </subcellularLocation>
</comment>
<keyword evidence="7" id="KW-1185">Reference proteome</keyword>
<proteinExistence type="inferred from homology"/>
<accession>A0ABR7FLB5</accession>
<evidence type="ECO:0000256" key="3">
    <source>
        <dbReference type="ARBA" id="ARBA00022729"/>
    </source>
</evidence>
<comment type="caution">
    <text evidence="6">The sequence shown here is derived from an EMBL/GenBank/DDBJ whole genome shotgun (WGS) entry which is preliminary data.</text>
</comment>
<reference evidence="6 7" key="1">
    <citation type="submission" date="2020-08" db="EMBL/GenBank/DDBJ databases">
        <title>Genome public.</title>
        <authorList>
            <person name="Liu C."/>
            <person name="Sun Q."/>
        </authorList>
    </citation>
    <scope>NUCLEOTIDE SEQUENCE [LARGE SCALE GENOMIC DNA]</scope>
    <source>
        <strain evidence="6 7">NSJ-34</strain>
    </source>
</reference>
<protein>
    <submittedName>
        <fullName evidence="6">ABC transporter substrate-binding protein</fullName>
    </submittedName>
</protein>
<dbReference type="PANTHER" id="PTHR30290">
    <property type="entry name" value="PERIPLASMIC BINDING COMPONENT OF ABC TRANSPORTER"/>
    <property type="match status" value="1"/>
</dbReference>
<gene>
    <name evidence="6" type="ORF">H8S76_23550</name>
</gene>
<evidence type="ECO:0000259" key="5">
    <source>
        <dbReference type="Pfam" id="PF00496"/>
    </source>
</evidence>
<dbReference type="PIRSF" id="PIRSF002741">
    <property type="entry name" value="MppA"/>
    <property type="match status" value="1"/>
</dbReference>
<dbReference type="PANTHER" id="PTHR30290:SF81">
    <property type="entry name" value="OLIGOPEPTIDE-BINDING PROTEIN OPPA"/>
    <property type="match status" value="1"/>
</dbReference>
<keyword evidence="3" id="KW-0732">Signal</keyword>
<evidence type="ECO:0000256" key="1">
    <source>
        <dbReference type="ARBA" id="ARBA00004193"/>
    </source>
</evidence>
<evidence type="ECO:0000313" key="7">
    <source>
        <dbReference type="Proteomes" id="UP000654573"/>
    </source>
</evidence>
<evidence type="ECO:0000256" key="4">
    <source>
        <dbReference type="SAM" id="MobiDB-lite"/>
    </source>
</evidence>
<dbReference type="Pfam" id="PF00496">
    <property type="entry name" value="SBP_bac_5"/>
    <property type="match status" value="1"/>
</dbReference>
<dbReference type="Gene3D" id="3.10.105.10">
    <property type="entry name" value="Dipeptide-binding Protein, Domain 3"/>
    <property type="match status" value="1"/>
</dbReference>
<feature type="domain" description="Solute-binding protein family 5" evidence="5">
    <location>
        <begin position="88"/>
        <end position="451"/>
    </location>
</feature>
<comment type="similarity">
    <text evidence="2">Belongs to the bacterial solute-binding protein 5 family.</text>
</comment>
<dbReference type="InterPro" id="IPR000914">
    <property type="entry name" value="SBP_5_dom"/>
</dbReference>
<dbReference type="EMBL" id="JACOOU010000014">
    <property type="protein sequence ID" value="MBC5675211.1"/>
    <property type="molecule type" value="Genomic_DNA"/>
</dbReference>
<dbReference type="SUPFAM" id="SSF53850">
    <property type="entry name" value="Periplasmic binding protein-like II"/>
    <property type="match status" value="1"/>
</dbReference>
<dbReference type="InterPro" id="IPR039424">
    <property type="entry name" value="SBP_5"/>
</dbReference>